<feature type="chain" id="PRO_5042203573" evidence="1">
    <location>
        <begin position="20"/>
        <end position="212"/>
    </location>
</feature>
<name>A0AAD7IUB9_9AGAR</name>
<dbReference type="EMBL" id="JARJLG010000086">
    <property type="protein sequence ID" value="KAJ7749287.1"/>
    <property type="molecule type" value="Genomic_DNA"/>
</dbReference>
<dbReference type="Proteomes" id="UP001215280">
    <property type="component" value="Unassembled WGS sequence"/>
</dbReference>
<evidence type="ECO:0000313" key="3">
    <source>
        <dbReference type="Proteomes" id="UP001215280"/>
    </source>
</evidence>
<organism evidence="2 3">
    <name type="scientific">Mycena maculata</name>
    <dbReference type="NCBI Taxonomy" id="230809"/>
    <lineage>
        <taxon>Eukaryota</taxon>
        <taxon>Fungi</taxon>
        <taxon>Dikarya</taxon>
        <taxon>Basidiomycota</taxon>
        <taxon>Agaricomycotina</taxon>
        <taxon>Agaricomycetes</taxon>
        <taxon>Agaricomycetidae</taxon>
        <taxon>Agaricales</taxon>
        <taxon>Marasmiineae</taxon>
        <taxon>Mycenaceae</taxon>
        <taxon>Mycena</taxon>
    </lineage>
</organism>
<evidence type="ECO:0000256" key="1">
    <source>
        <dbReference type="SAM" id="SignalP"/>
    </source>
</evidence>
<accession>A0AAD7IUB9</accession>
<protein>
    <submittedName>
        <fullName evidence="2">Uncharacterized protein</fullName>
    </submittedName>
</protein>
<evidence type="ECO:0000313" key="2">
    <source>
        <dbReference type="EMBL" id="KAJ7749287.1"/>
    </source>
</evidence>
<keyword evidence="3" id="KW-1185">Reference proteome</keyword>
<proteinExistence type="predicted"/>
<comment type="caution">
    <text evidence="2">The sequence shown here is derived from an EMBL/GenBank/DDBJ whole genome shotgun (WGS) entry which is preliminary data.</text>
</comment>
<reference evidence="2" key="1">
    <citation type="submission" date="2023-03" db="EMBL/GenBank/DDBJ databases">
        <title>Massive genome expansion in bonnet fungi (Mycena s.s.) driven by repeated elements and novel gene families across ecological guilds.</title>
        <authorList>
            <consortium name="Lawrence Berkeley National Laboratory"/>
            <person name="Harder C.B."/>
            <person name="Miyauchi S."/>
            <person name="Viragh M."/>
            <person name="Kuo A."/>
            <person name="Thoen E."/>
            <person name="Andreopoulos B."/>
            <person name="Lu D."/>
            <person name="Skrede I."/>
            <person name="Drula E."/>
            <person name="Henrissat B."/>
            <person name="Morin E."/>
            <person name="Kohler A."/>
            <person name="Barry K."/>
            <person name="LaButti K."/>
            <person name="Morin E."/>
            <person name="Salamov A."/>
            <person name="Lipzen A."/>
            <person name="Mereny Z."/>
            <person name="Hegedus B."/>
            <person name="Baldrian P."/>
            <person name="Stursova M."/>
            <person name="Weitz H."/>
            <person name="Taylor A."/>
            <person name="Grigoriev I.V."/>
            <person name="Nagy L.G."/>
            <person name="Martin F."/>
            <person name="Kauserud H."/>
        </authorList>
    </citation>
    <scope>NUCLEOTIDE SEQUENCE</scope>
    <source>
        <strain evidence="2">CBHHK188m</strain>
    </source>
</reference>
<feature type="signal peptide" evidence="1">
    <location>
        <begin position="1"/>
        <end position="19"/>
    </location>
</feature>
<keyword evidence="1" id="KW-0732">Signal</keyword>
<dbReference type="AlphaFoldDB" id="A0AAD7IUB9"/>
<sequence>MPSVSCALFVSALFLSVNAFCGDNGGVELGWGTQAAADANGENPSTVLGFSSSGPFDAAGNPILSVIATNAGFGSSYYAFEAFICGQYNPDSYPQTSFGAVITTASSEACLTVSALESANATISLQPCVNDISSNPVPTQMFQWVGTNYITYGFAFIGNQSVPVKYVATDYVPTLVDATDTTAAYIRLDYAPGGLPPSTGLETGLILELSDD</sequence>
<gene>
    <name evidence="2" type="ORF">DFH07DRAFT_1062377</name>
</gene>